<evidence type="ECO:0000256" key="2">
    <source>
        <dbReference type="ARBA" id="ARBA00022723"/>
    </source>
</evidence>
<dbReference type="Pfam" id="PF05699">
    <property type="entry name" value="Dimer_Tnp_hAT"/>
    <property type="match status" value="1"/>
</dbReference>
<accession>A0A8X7MIF8</accession>
<dbReference type="PANTHER" id="PTHR46481">
    <property type="entry name" value="ZINC FINGER BED DOMAIN-CONTAINING PROTEIN 4"/>
    <property type="match status" value="1"/>
</dbReference>
<keyword evidence="2" id="KW-0479">Metal-binding</keyword>
<comment type="caution">
    <text evidence="7">The sequence shown here is derived from an EMBL/GenBank/DDBJ whole genome shotgun (WGS) entry which is preliminary data.</text>
</comment>
<evidence type="ECO:0000259" key="6">
    <source>
        <dbReference type="Pfam" id="PF05699"/>
    </source>
</evidence>
<keyword evidence="3" id="KW-0863">Zinc-finger</keyword>
<dbReference type="InterPro" id="IPR012337">
    <property type="entry name" value="RNaseH-like_sf"/>
</dbReference>
<sequence>MGRHLETCPCRPKSLERGQQLLQFAQTKLPAASKTRLHNLLKRWLVRDQQSLSVLDHPDFRAFLDALPGDYMCPSRKTMTRSILTDFSSSKVAIKTYLATLPGRIALTTDGWTAGNGDQFQSLTGHFIDSNWTLHAILLDFAPFPVPHTAANAAALIWRTLQELDIDEKVVACVTDNTASAYNISVDLRNRVAPEHFFGGRCAAHLVNLVVKHSLDDADRTLIFAKCRAFVSLVHRSKPTEQALIKACETAGIKYKMPKTVMDVRWNSTLGQLLSLLHLEPALRLLFGERAYRDHAWGEPVWVAIRDITRILAIFKDVSEHLQGRKFPTMSVAAEGFVLMTYELNDLAASAVLSPWGSEVLKLFQTRLEEYRPHLIDSDVTLWATVLDPTMKKDVIEADGIHNVRDVVSSLGFHLEARYPNSADVQQAFSTAEPTSNYEKRLKKINSSSRTTIMVTPRKQLEMYLAENVIITSKPTDVLTYWASNESRFPSLAAMARDILAIPATTVPSEAAFSRGGELITKRRNRLGG</sequence>
<keyword evidence="5" id="KW-0539">Nucleus</keyword>
<reference evidence="7" key="1">
    <citation type="submission" date="2016-04" db="EMBL/GenBank/DDBJ databases">
        <authorList>
            <person name="Nguyen H.D."/>
            <person name="Samba Siva P."/>
            <person name="Cullis J."/>
            <person name="Levesque C.A."/>
            <person name="Hambleton S."/>
        </authorList>
    </citation>
    <scope>NUCLEOTIDE SEQUENCE</scope>
    <source>
        <strain evidence="7">DAOMC 236426</strain>
    </source>
</reference>
<name>A0A8X7MIF8_9BASI</name>
<evidence type="ECO:0000256" key="1">
    <source>
        <dbReference type="ARBA" id="ARBA00004123"/>
    </source>
</evidence>
<keyword evidence="4" id="KW-0862">Zinc</keyword>
<dbReference type="InterPro" id="IPR052035">
    <property type="entry name" value="ZnF_BED_domain_contain"/>
</dbReference>
<evidence type="ECO:0000256" key="3">
    <source>
        <dbReference type="ARBA" id="ARBA00022771"/>
    </source>
</evidence>
<dbReference type="EMBL" id="LWDE02002847">
    <property type="protein sequence ID" value="KAE8236647.1"/>
    <property type="molecule type" value="Genomic_DNA"/>
</dbReference>
<evidence type="ECO:0000313" key="8">
    <source>
        <dbReference type="Proteomes" id="UP000077684"/>
    </source>
</evidence>
<dbReference type="GO" id="GO:0008270">
    <property type="term" value="F:zinc ion binding"/>
    <property type="evidence" value="ECO:0007669"/>
    <property type="project" value="UniProtKB-KW"/>
</dbReference>
<evidence type="ECO:0000256" key="5">
    <source>
        <dbReference type="ARBA" id="ARBA00023242"/>
    </source>
</evidence>
<feature type="non-terminal residue" evidence="7">
    <location>
        <position position="529"/>
    </location>
</feature>
<proteinExistence type="predicted"/>
<dbReference type="GO" id="GO:0005634">
    <property type="term" value="C:nucleus"/>
    <property type="evidence" value="ECO:0007669"/>
    <property type="project" value="UniProtKB-SubCell"/>
</dbReference>
<reference evidence="7" key="2">
    <citation type="journal article" date="2019" name="IMA Fungus">
        <title>Genome sequencing and comparison of five Tilletia species to identify candidate genes for the detection of regulated species infecting wheat.</title>
        <authorList>
            <person name="Nguyen H.D.T."/>
            <person name="Sultana T."/>
            <person name="Kesanakurti P."/>
            <person name="Hambleton S."/>
        </authorList>
    </citation>
    <scope>NUCLEOTIDE SEQUENCE</scope>
    <source>
        <strain evidence="7">DAOMC 236426</strain>
    </source>
</reference>
<organism evidence="7 8">
    <name type="scientific">Tilletia controversa</name>
    <name type="common">dwarf bunt fungus</name>
    <dbReference type="NCBI Taxonomy" id="13291"/>
    <lineage>
        <taxon>Eukaryota</taxon>
        <taxon>Fungi</taxon>
        <taxon>Dikarya</taxon>
        <taxon>Basidiomycota</taxon>
        <taxon>Ustilaginomycotina</taxon>
        <taxon>Exobasidiomycetes</taxon>
        <taxon>Tilletiales</taxon>
        <taxon>Tilletiaceae</taxon>
        <taxon>Tilletia</taxon>
    </lineage>
</organism>
<dbReference type="SUPFAM" id="SSF53098">
    <property type="entry name" value="Ribonuclease H-like"/>
    <property type="match status" value="1"/>
</dbReference>
<comment type="subcellular location">
    <subcellularLocation>
        <location evidence="1">Nucleus</location>
    </subcellularLocation>
</comment>
<feature type="domain" description="HAT C-terminal dimerisation" evidence="6">
    <location>
        <begin position="461"/>
        <end position="527"/>
    </location>
</feature>
<dbReference type="SUPFAM" id="SSF140996">
    <property type="entry name" value="Hermes dimerisation domain"/>
    <property type="match status" value="1"/>
</dbReference>
<evidence type="ECO:0000256" key="4">
    <source>
        <dbReference type="ARBA" id="ARBA00022833"/>
    </source>
</evidence>
<evidence type="ECO:0000313" key="7">
    <source>
        <dbReference type="EMBL" id="KAE8236647.1"/>
    </source>
</evidence>
<keyword evidence="8" id="KW-1185">Reference proteome</keyword>
<dbReference type="PANTHER" id="PTHR46481:SF10">
    <property type="entry name" value="ZINC FINGER BED DOMAIN-CONTAINING PROTEIN 39"/>
    <property type="match status" value="1"/>
</dbReference>
<protein>
    <recommendedName>
        <fullName evidence="6">HAT C-terminal dimerisation domain-containing protein</fullName>
    </recommendedName>
</protein>
<dbReference type="Proteomes" id="UP000077684">
    <property type="component" value="Unassembled WGS sequence"/>
</dbReference>
<gene>
    <name evidence="7" type="ORF">A4X06_0g9481</name>
</gene>
<dbReference type="GO" id="GO:0046983">
    <property type="term" value="F:protein dimerization activity"/>
    <property type="evidence" value="ECO:0007669"/>
    <property type="project" value="InterPro"/>
</dbReference>
<dbReference type="AlphaFoldDB" id="A0A8X7MIF8"/>
<dbReference type="InterPro" id="IPR008906">
    <property type="entry name" value="HATC_C_dom"/>
</dbReference>